<gene>
    <name evidence="1" type="ORF">LEP1GSC188_1780</name>
</gene>
<reference evidence="1 2" key="1">
    <citation type="submission" date="2013-01" db="EMBL/GenBank/DDBJ databases">
        <authorList>
            <person name="Harkins D.M."/>
            <person name="Durkin A.S."/>
            <person name="Brinkac L.M."/>
            <person name="Haft D.H."/>
            <person name="Selengut J.D."/>
            <person name="Sanka R."/>
            <person name="DePew J."/>
            <person name="Purushe J."/>
            <person name="Tulsiani S.M."/>
            <person name="Graham G.C."/>
            <person name="Burns M.-A."/>
            <person name="Dohnt M.F."/>
            <person name="Smythe L.D."/>
            <person name="McKay D.B."/>
            <person name="Craig S.B."/>
            <person name="Vinetz J.M."/>
            <person name="Sutton G.G."/>
            <person name="Nierman W.C."/>
            <person name="Fouts D.E."/>
        </authorList>
    </citation>
    <scope>NUCLEOTIDE SEQUENCE [LARGE SCALE GENOMIC DNA]</scope>
    <source>
        <strain evidence="1 2">LT2116</strain>
    </source>
</reference>
<proteinExistence type="predicted"/>
<accession>M3EFM1</accession>
<dbReference type="EMBL" id="AHOR02000075">
    <property type="protein sequence ID" value="EMF79883.1"/>
    <property type="molecule type" value="Genomic_DNA"/>
</dbReference>
<organism evidence="1 2">
    <name type="scientific">Leptospira weilii serovar Topaz str. LT2116</name>
    <dbReference type="NCBI Taxonomy" id="1088540"/>
    <lineage>
        <taxon>Bacteria</taxon>
        <taxon>Pseudomonadati</taxon>
        <taxon>Spirochaetota</taxon>
        <taxon>Spirochaetia</taxon>
        <taxon>Leptospirales</taxon>
        <taxon>Leptospiraceae</taxon>
        <taxon>Leptospira</taxon>
    </lineage>
</organism>
<name>M3EFM1_9LEPT</name>
<sequence length="49" mass="5508">MGENSQSFEVHAGSSKEMMANRVGLVKFFRENSTKEAVVFSMAFNTNYV</sequence>
<evidence type="ECO:0000313" key="1">
    <source>
        <dbReference type="EMBL" id="EMF79883.1"/>
    </source>
</evidence>
<protein>
    <submittedName>
        <fullName evidence="1">Uncharacterized protein</fullName>
    </submittedName>
</protein>
<dbReference type="Proteomes" id="UP000011770">
    <property type="component" value="Unassembled WGS sequence"/>
</dbReference>
<dbReference type="AlphaFoldDB" id="M3EFM1"/>
<evidence type="ECO:0000313" key="2">
    <source>
        <dbReference type="Proteomes" id="UP000011770"/>
    </source>
</evidence>
<comment type="caution">
    <text evidence="1">The sequence shown here is derived from an EMBL/GenBank/DDBJ whole genome shotgun (WGS) entry which is preliminary data.</text>
</comment>